<dbReference type="GO" id="GO:0005829">
    <property type="term" value="C:cytosol"/>
    <property type="evidence" value="ECO:0007669"/>
    <property type="project" value="TreeGrafter"/>
</dbReference>
<accession>A0A8H6SD93</accession>
<keyword evidence="5" id="KW-1185">Reference proteome</keyword>
<dbReference type="InterPro" id="IPR000648">
    <property type="entry name" value="Oxysterol-bd"/>
</dbReference>
<feature type="compositionally biased region" description="Basic and acidic residues" evidence="3">
    <location>
        <begin position="408"/>
        <end position="419"/>
    </location>
</feature>
<evidence type="ECO:0000256" key="1">
    <source>
        <dbReference type="ARBA" id="ARBA00008842"/>
    </source>
</evidence>
<evidence type="ECO:0000256" key="2">
    <source>
        <dbReference type="RuleBase" id="RU003844"/>
    </source>
</evidence>
<dbReference type="Gene3D" id="1.10.287.2720">
    <property type="match status" value="1"/>
</dbReference>
<sequence length="468" mass="51368">MSEQQAGEVSAVPFVRLRLADIMAGSTSSPTRQLDLVPEIVHLPLPASLLDALNRITQDRLVLGRFIVPGKVVASKQIVLLIAADRTAVYIVGKSTSILAAELSKLEDLACLADRVSWCASHLPQAFKTLIILSAYWCERPELFAAIADATTEEARALAVLKWFISTLKGQYTSRNESMGSEKKPLNPALGELFYGNWPDKDGRGKTDLLVEQVSHHPPITAYVIENQTKGIKLVGHNAQKTSFSGGSIIVKQIGHAVLTVKLPSGADVQYLLTLPRLRIDGLWYGSPYIELAESSYIIGGGYVGVIDYKGRGYFSGKSHSFKATLSPTEKRGDIVVEGVWHQTSKFVSGGHGTFHDVSAPKEEVTAMGGEASGEMGSMETRKLWEQVAKGIREGDYELASREKSRIENEMRQRRKDEAANGTTWPMKHFQPLASDPLYEELAPLASITPASEDTYVFQNNWPTTIRP</sequence>
<evidence type="ECO:0000256" key="3">
    <source>
        <dbReference type="SAM" id="MobiDB-lite"/>
    </source>
</evidence>
<dbReference type="Proteomes" id="UP000636479">
    <property type="component" value="Unassembled WGS sequence"/>
</dbReference>
<organism evidence="4 5">
    <name type="scientific">Mycena indigotica</name>
    <dbReference type="NCBI Taxonomy" id="2126181"/>
    <lineage>
        <taxon>Eukaryota</taxon>
        <taxon>Fungi</taxon>
        <taxon>Dikarya</taxon>
        <taxon>Basidiomycota</taxon>
        <taxon>Agaricomycotina</taxon>
        <taxon>Agaricomycetes</taxon>
        <taxon>Agaricomycetidae</taxon>
        <taxon>Agaricales</taxon>
        <taxon>Marasmiineae</taxon>
        <taxon>Mycenaceae</taxon>
        <taxon>Mycena</taxon>
    </lineage>
</organism>
<dbReference type="SUPFAM" id="SSF144000">
    <property type="entry name" value="Oxysterol-binding protein-like"/>
    <property type="match status" value="1"/>
</dbReference>
<dbReference type="PANTHER" id="PTHR10972:SF184">
    <property type="entry name" value="OXYSTEROL-BINDING PROTEIN HOMOLOG 4-RELATED"/>
    <property type="match status" value="1"/>
</dbReference>
<dbReference type="OrthoDB" id="14833at2759"/>
<dbReference type="GO" id="GO:0008142">
    <property type="term" value="F:oxysterol binding"/>
    <property type="evidence" value="ECO:0007669"/>
    <property type="project" value="TreeGrafter"/>
</dbReference>
<feature type="region of interest" description="Disordered" evidence="3">
    <location>
        <begin position="408"/>
        <end position="428"/>
    </location>
</feature>
<evidence type="ECO:0008006" key="6">
    <source>
        <dbReference type="Google" id="ProtNLM"/>
    </source>
</evidence>
<protein>
    <recommendedName>
        <fullName evidence="6">Oxysterol-binding protein</fullName>
    </recommendedName>
</protein>
<dbReference type="PROSITE" id="PS01013">
    <property type="entry name" value="OSBP"/>
    <property type="match status" value="1"/>
</dbReference>
<evidence type="ECO:0000313" key="5">
    <source>
        <dbReference type="Proteomes" id="UP000636479"/>
    </source>
</evidence>
<dbReference type="AlphaFoldDB" id="A0A8H6SD93"/>
<evidence type="ECO:0000313" key="4">
    <source>
        <dbReference type="EMBL" id="KAF7297304.1"/>
    </source>
</evidence>
<dbReference type="InterPro" id="IPR018494">
    <property type="entry name" value="Oxysterol-bd_CS"/>
</dbReference>
<dbReference type="RefSeq" id="XP_037217663.1">
    <property type="nucleotide sequence ID" value="XM_037366251.1"/>
</dbReference>
<proteinExistence type="inferred from homology"/>
<comment type="caution">
    <text evidence="4">The sequence shown here is derived from an EMBL/GenBank/DDBJ whole genome shotgun (WGS) entry which is preliminary data.</text>
</comment>
<name>A0A8H6SD93_9AGAR</name>
<dbReference type="PANTHER" id="PTHR10972">
    <property type="entry name" value="OXYSTEROL-BINDING PROTEIN-RELATED"/>
    <property type="match status" value="1"/>
</dbReference>
<dbReference type="EMBL" id="JACAZF010000008">
    <property type="protein sequence ID" value="KAF7297304.1"/>
    <property type="molecule type" value="Genomic_DNA"/>
</dbReference>
<dbReference type="GeneID" id="59348767"/>
<dbReference type="GO" id="GO:0016020">
    <property type="term" value="C:membrane"/>
    <property type="evidence" value="ECO:0007669"/>
    <property type="project" value="TreeGrafter"/>
</dbReference>
<dbReference type="Gene3D" id="2.40.160.120">
    <property type="match status" value="1"/>
</dbReference>
<reference evidence="4" key="1">
    <citation type="submission" date="2020-05" db="EMBL/GenBank/DDBJ databases">
        <title>Mycena genomes resolve the evolution of fungal bioluminescence.</title>
        <authorList>
            <person name="Tsai I.J."/>
        </authorList>
    </citation>
    <scope>NUCLEOTIDE SEQUENCE</scope>
    <source>
        <strain evidence="4">171206Taipei</strain>
    </source>
</reference>
<dbReference type="InterPro" id="IPR037239">
    <property type="entry name" value="OSBP_sf"/>
</dbReference>
<dbReference type="Pfam" id="PF01237">
    <property type="entry name" value="Oxysterol_BP"/>
    <property type="match status" value="1"/>
</dbReference>
<comment type="similarity">
    <text evidence="1 2">Belongs to the OSBP family.</text>
</comment>
<gene>
    <name evidence="4" type="ORF">MIND_00963600</name>
</gene>
<dbReference type="Gene3D" id="3.30.70.3490">
    <property type="match status" value="1"/>
</dbReference>